<sequence>MAASEAAVVRPAAPASGVRADRAATRGAAASAASGLWRPPGWLRGSRPGPVVAKQLSAGPAPLVSERAVPGHADQHPVHRARVWQDPAQQPRAQHAPGQEPPPAGWHSKSNNKKRFENFTKILLLSN</sequence>
<protein>
    <submittedName>
        <fullName evidence="2">Uncharacterized protein</fullName>
    </submittedName>
</protein>
<feature type="compositionally biased region" description="Low complexity" evidence="1">
    <location>
        <begin position="1"/>
        <end position="18"/>
    </location>
</feature>
<keyword evidence="3" id="KW-1185">Reference proteome</keyword>
<evidence type="ECO:0000313" key="3">
    <source>
        <dbReference type="Proteomes" id="UP001314169"/>
    </source>
</evidence>
<evidence type="ECO:0000313" key="2">
    <source>
        <dbReference type="EMBL" id="CAK6432709.1"/>
    </source>
</evidence>
<proteinExistence type="predicted"/>
<dbReference type="EMBL" id="OY882858">
    <property type="protein sequence ID" value="CAK6432709.1"/>
    <property type="molecule type" value="Genomic_DNA"/>
</dbReference>
<evidence type="ECO:0000256" key="1">
    <source>
        <dbReference type="SAM" id="MobiDB-lite"/>
    </source>
</evidence>
<name>A0ABN9Z322_PIPNA</name>
<organism evidence="2 3">
    <name type="scientific">Pipistrellus nathusii</name>
    <name type="common">Nathusius' pipistrelle</name>
    <dbReference type="NCBI Taxonomy" id="59473"/>
    <lineage>
        <taxon>Eukaryota</taxon>
        <taxon>Metazoa</taxon>
        <taxon>Chordata</taxon>
        <taxon>Craniata</taxon>
        <taxon>Vertebrata</taxon>
        <taxon>Euteleostomi</taxon>
        <taxon>Mammalia</taxon>
        <taxon>Eutheria</taxon>
        <taxon>Laurasiatheria</taxon>
        <taxon>Chiroptera</taxon>
        <taxon>Yangochiroptera</taxon>
        <taxon>Vespertilionidae</taxon>
        <taxon>Pipistrellus</taxon>
    </lineage>
</organism>
<accession>A0ABN9Z322</accession>
<dbReference type="Proteomes" id="UP001314169">
    <property type="component" value="Chromosome 1"/>
</dbReference>
<feature type="region of interest" description="Disordered" evidence="1">
    <location>
        <begin position="1"/>
        <end position="114"/>
    </location>
</feature>
<reference evidence="2" key="1">
    <citation type="submission" date="2023-12" db="EMBL/GenBank/DDBJ databases">
        <authorList>
            <person name="Brown T."/>
        </authorList>
    </citation>
    <scope>NUCLEOTIDE SEQUENCE</scope>
</reference>
<gene>
    <name evidence="2" type="ORF">MPIPNATIZW_LOCUS1015</name>
</gene>